<sequence>MKVRTTEGEMLDEIVWRHYGQRPGAVEAVLTANPYLSAHGPRLPAGLIITLPEIAPPNSTQGLKLWD</sequence>
<gene>
    <name evidence="1" type="ORF">A8L45_08265</name>
</gene>
<keyword evidence="2" id="KW-1185">Reference proteome</keyword>
<dbReference type="OrthoDB" id="8759063at2"/>
<comment type="caution">
    <text evidence="1">The sequence shown here is derived from an EMBL/GenBank/DDBJ whole genome shotgun (WGS) entry which is preliminary data.</text>
</comment>
<accession>A0A1C3ELD5</accession>
<proteinExistence type="predicted"/>
<reference evidence="1 2" key="1">
    <citation type="submission" date="2016-05" db="EMBL/GenBank/DDBJ databases">
        <title>Genomic Taxonomy of the Vibrionaceae.</title>
        <authorList>
            <person name="Gomez-Gil B."/>
            <person name="Enciso-Ibarra J."/>
        </authorList>
    </citation>
    <scope>NUCLEOTIDE SEQUENCE [LARGE SCALE GENOMIC DNA]</scope>
    <source>
        <strain evidence="1 2">CAIM 1920</strain>
    </source>
</reference>
<name>A0A1C3ELD5_9GAMM</name>
<dbReference type="STRING" id="1080227.A8L45_08265"/>
<evidence type="ECO:0000313" key="2">
    <source>
        <dbReference type="Proteomes" id="UP000094936"/>
    </source>
</evidence>
<dbReference type="Proteomes" id="UP000094936">
    <property type="component" value="Unassembled WGS sequence"/>
</dbReference>
<dbReference type="EMBL" id="LYBM01000011">
    <property type="protein sequence ID" value="ODA34030.1"/>
    <property type="molecule type" value="Genomic_DNA"/>
</dbReference>
<protein>
    <submittedName>
        <fullName evidence="1">Phage tail protein</fullName>
    </submittedName>
</protein>
<dbReference type="RefSeq" id="WP_068901103.1">
    <property type="nucleotide sequence ID" value="NZ_JBHUIF010000013.1"/>
</dbReference>
<dbReference type="AlphaFoldDB" id="A0A1C3ELD5"/>
<organism evidence="1 2">
    <name type="scientific">Veronia pacifica</name>
    <dbReference type="NCBI Taxonomy" id="1080227"/>
    <lineage>
        <taxon>Bacteria</taxon>
        <taxon>Pseudomonadati</taxon>
        <taxon>Pseudomonadota</taxon>
        <taxon>Gammaproteobacteria</taxon>
        <taxon>Vibrionales</taxon>
        <taxon>Vibrionaceae</taxon>
        <taxon>Veronia</taxon>
    </lineage>
</organism>
<dbReference type="Pfam" id="PF05489">
    <property type="entry name" value="Phage_tail_X"/>
    <property type="match status" value="1"/>
</dbReference>
<dbReference type="InterPro" id="IPR008861">
    <property type="entry name" value="GpX-like"/>
</dbReference>
<evidence type="ECO:0000313" key="1">
    <source>
        <dbReference type="EMBL" id="ODA34030.1"/>
    </source>
</evidence>